<dbReference type="Proteomes" id="UP000719766">
    <property type="component" value="Unassembled WGS sequence"/>
</dbReference>
<evidence type="ECO:0000313" key="1">
    <source>
        <dbReference type="EMBL" id="KAG1794630.1"/>
    </source>
</evidence>
<protein>
    <submittedName>
        <fullName evidence="1">Uncharacterized protein</fullName>
    </submittedName>
</protein>
<dbReference type="OrthoDB" id="2621397at2759"/>
<dbReference type="EMBL" id="JABBWE010000025">
    <property type="protein sequence ID" value="KAG1794630.1"/>
    <property type="molecule type" value="Genomic_DNA"/>
</dbReference>
<comment type="caution">
    <text evidence="1">The sequence shown here is derived from an EMBL/GenBank/DDBJ whole genome shotgun (WGS) entry which is preliminary data.</text>
</comment>
<reference evidence="1" key="1">
    <citation type="journal article" date="2020" name="New Phytol.">
        <title>Comparative genomics reveals dynamic genome evolution in host specialist ectomycorrhizal fungi.</title>
        <authorList>
            <person name="Lofgren L.A."/>
            <person name="Nguyen N.H."/>
            <person name="Vilgalys R."/>
            <person name="Ruytinx J."/>
            <person name="Liao H.L."/>
            <person name="Branco S."/>
            <person name="Kuo A."/>
            <person name="LaButti K."/>
            <person name="Lipzen A."/>
            <person name="Andreopoulos W."/>
            <person name="Pangilinan J."/>
            <person name="Riley R."/>
            <person name="Hundley H."/>
            <person name="Na H."/>
            <person name="Barry K."/>
            <person name="Grigoriev I.V."/>
            <person name="Stajich J.E."/>
            <person name="Kennedy P.G."/>
        </authorList>
    </citation>
    <scope>NUCLEOTIDE SEQUENCE</scope>
    <source>
        <strain evidence="1">S12</strain>
    </source>
</reference>
<organism evidence="1 2">
    <name type="scientific">Suillus plorans</name>
    <dbReference type="NCBI Taxonomy" id="116603"/>
    <lineage>
        <taxon>Eukaryota</taxon>
        <taxon>Fungi</taxon>
        <taxon>Dikarya</taxon>
        <taxon>Basidiomycota</taxon>
        <taxon>Agaricomycotina</taxon>
        <taxon>Agaricomycetes</taxon>
        <taxon>Agaricomycetidae</taxon>
        <taxon>Boletales</taxon>
        <taxon>Suillineae</taxon>
        <taxon>Suillaceae</taxon>
        <taxon>Suillus</taxon>
    </lineage>
</organism>
<sequence>MSRPPTHKTNEAKLQAVREKNQRHYAKSDLPGCLLALKGIKDEMLSLTDDREPQKFVEDKFLQYVKSIKYTNDRGDNGDVTIISNTMLKVQDILNHTIRVQDQILNFCGPISDEFRAANSVSLFLSTVVAYLEDIDYLIHWGGVSELCIAHSSGELMYQKNLRV</sequence>
<accession>A0A9P7DIS6</accession>
<dbReference type="GeneID" id="64600282"/>
<gene>
    <name evidence="1" type="ORF">HD556DRAFT_1442819</name>
</gene>
<keyword evidence="2" id="KW-1185">Reference proteome</keyword>
<dbReference type="RefSeq" id="XP_041160741.1">
    <property type="nucleotide sequence ID" value="XM_041306518.1"/>
</dbReference>
<evidence type="ECO:0000313" key="2">
    <source>
        <dbReference type="Proteomes" id="UP000719766"/>
    </source>
</evidence>
<name>A0A9P7DIS6_9AGAM</name>
<dbReference type="AlphaFoldDB" id="A0A9P7DIS6"/>
<proteinExistence type="predicted"/>